<gene>
    <name evidence="11" type="ORF">NSK_005423</name>
</gene>
<keyword evidence="5 9" id="KW-0547">Nucleotide-binding</keyword>
<feature type="transmembrane region" description="Helical" evidence="9">
    <location>
        <begin position="100"/>
        <end position="119"/>
    </location>
</feature>
<evidence type="ECO:0000313" key="11">
    <source>
        <dbReference type="EMBL" id="TFJ83261.1"/>
    </source>
</evidence>
<keyword evidence="7 9" id="KW-1133">Transmembrane helix</keyword>
<evidence type="ECO:0000256" key="8">
    <source>
        <dbReference type="ARBA" id="ARBA00023136"/>
    </source>
</evidence>
<dbReference type="GO" id="GO:0016020">
    <property type="term" value="C:membrane"/>
    <property type="evidence" value="ECO:0007669"/>
    <property type="project" value="UniProtKB-SubCell"/>
</dbReference>
<dbReference type="PANTHER" id="PTHR31187">
    <property type="match status" value="1"/>
</dbReference>
<keyword evidence="6 9" id="KW-0067">ATP-binding</keyword>
<evidence type="ECO:0000256" key="10">
    <source>
        <dbReference type="SAM" id="MobiDB-lite"/>
    </source>
</evidence>
<sequence>MTKVVTKILAGGADPSLEAEKAPVTGEWQKIPHEEDAAASSHAPSSFFHGILVTLYGEMAPRDLVRVCWFAGTLFFIIGGYWLLRSLKDSVMVAINGVEYIPQAKMVSLVVVTALVFLYNKLMDLVPKHQLFYYVGWFSYCAIESFGSIGVSLFWAFVNSTIDLEGAKKAYGLIIAGAQVGSILGPTLVIRAHSIGVPTLYFCGALCMLLMVVSVFVYVRQFGVEVDEAPSKKNGKKAGVMEGFHLFMQHAYVRGIFALSCLFMVEVTILDYMMKVLAKRYFTALYPHDPARVTDAFASFMGLFGQVTNGISFLFSLTGTSFVIRRLGLYRSLVAFPLLCMGAIAVAMLMPDLWVVFACMMFLKALSYSLNNPCKEMLYQPTNTAVKFKSKSWIDIFGQRGAKAAGSVVTNALSDSVRSLVFYGGLISVFISAFLVWVAAWMGTRFEDYTASGLVVGAEEGAEEGKEGGLKGVRVEEEGARGAETEMAPRSKMPAWTHRVGFWRKEEVLKLVGKEEKAREGKKNKSNREMEEAM</sequence>
<dbReference type="Pfam" id="PF03219">
    <property type="entry name" value="TLC"/>
    <property type="match status" value="3"/>
</dbReference>
<feature type="transmembrane region" description="Helical" evidence="9">
    <location>
        <begin position="131"/>
        <end position="158"/>
    </location>
</feature>
<dbReference type="GO" id="GO:0005471">
    <property type="term" value="F:ATP:ADP antiporter activity"/>
    <property type="evidence" value="ECO:0007669"/>
    <property type="project" value="InterPro"/>
</dbReference>
<dbReference type="OrthoDB" id="194566at2759"/>
<dbReference type="PANTHER" id="PTHR31187:SF1">
    <property type="entry name" value="ADP,ATP CARRIER PROTEIN 1"/>
    <property type="match status" value="1"/>
</dbReference>
<comment type="subcellular location">
    <subcellularLocation>
        <location evidence="1 9">Membrane</location>
        <topology evidence="1 9">Multi-pass membrane protein</topology>
    </subcellularLocation>
</comment>
<dbReference type="Gene3D" id="1.20.1250.20">
    <property type="entry name" value="MFS general substrate transporter like domains"/>
    <property type="match status" value="1"/>
</dbReference>
<feature type="transmembrane region" description="Helical" evidence="9">
    <location>
        <begin position="199"/>
        <end position="219"/>
    </location>
</feature>
<evidence type="ECO:0000256" key="1">
    <source>
        <dbReference type="ARBA" id="ARBA00004141"/>
    </source>
</evidence>
<dbReference type="SUPFAM" id="SSF103473">
    <property type="entry name" value="MFS general substrate transporter"/>
    <property type="match status" value="1"/>
</dbReference>
<keyword evidence="4 9" id="KW-0812">Transmembrane</keyword>
<evidence type="ECO:0000313" key="12">
    <source>
        <dbReference type="Proteomes" id="UP000355283"/>
    </source>
</evidence>
<feature type="transmembrane region" description="Helical" evidence="9">
    <location>
        <begin position="251"/>
        <end position="272"/>
    </location>
</feature>
<feature type="transmembrane region" description="Helical" evidence="9">
    <location>
        <begin position="420"/>
        <end position="442"/>
    </location>
</feature>
<evidence type="ECO:0000256" key="9">
    <source>
        <dbReference type="RuleBase" id="RU363121"/>
    </source>
</evidence>
<feature type="transmembrane region" description="Helical" evidence="9">
    <location>
        <begin position="335"/>
        <end position="363"/>
    </location>
</feature>
<name>A0A4D9CVD7_9STRA</name>
<evidence type="ECO:0000256" key="3">
    <source>
        <dbReference type="ARBA" id="ARBA00022448"/>
    </source>
</evidence>
<feature type="transmembrane region" description="Helical" evidence="9">
    <location>
        <begin position="64"/>
        <end position="84"/>
    </location>
</feature>
<evidence type="ECO:0000256" key="6">
    <source>
        <dbReference type="ARBA" id="ARBA00022840"/>
    </source>
</evidence>
<dbReference type="Proteomes" id="UP000355283">
    <property type="component" value="Unassembled WGS sequence"/>
</dbReference>
<keyword evidence="12" id="KW-1185">Reference proteome</keyword>
<reference evidence="11 12" key="1">
    <citation type="submission" date="2019-01" db="EMBL/GenBank/DDBJ databases">
        <title>Nuclear Genome Assembly of the Microalgal Biofuel strain Nannochloropsis salina CCMP1776.</title>
        <authorList>
            <person name="Hovde B."/>
        </authorList>
    </citation>
    <scope>NUCLEOTIDE SEQUENCE [LARGE SCALE GENOMIC DNA]</scope>
    <source>
        <strain evidence="11 12">CCMP1776</strain>
    </source>
</reference>
<keyword evidence="8 9" id="KW-0472">Membrane</keyword>
<organism evidence="11 12">
    <name type="scientific">Nannochloropsis salina CCMP1776</name>
    <dbReference type="NCBI Taxonomy" id="1027361"/>
    <lineage>
        <taxon>Eukaryota</taxon>
        <taxon>Sar</taxon>
        <taxon>Stramenopiles</taxon>
        <taxon>Ochrophyta</taxon>
        <taxon>Eustigmatophyceae</taxon>
        <taxon>Eustigmatales</taxon>
        <taxon>Monodopsidaceae</taxon>
        <taxon>Microchloropsis</taxon>
        <taxon>Microchloropsis salina</taxon>
    </lineage>
</organism>
<protein>
    <recommendedName>
        <fullName evidence="9">ADP,ATP carrier protein</fullName>
    </recommendedName>
</protein>
<comment type="similarity">
    <text evidence="2 9">Belongs to the ADP/ATP translocase tlc family.</text>
</comment>
<dbReference type="InterPro" id="IPR004667">
    <property type="entry name" value="ADP_ATP_car_bac_type"/>
</dbReference>
<evidence type="ECO:0000256" key="2">
    <source>
        <dbReference type="ARBA" id="ARBA00007127"/>
    </source>
</evidence>
<proteinExistence type="inferred from homology"/>
<evidence type="ECO:0000256" key="4">
    <source>
        <dbReference type="ARBA" id="ARBA00022692"/>
    </source>
</evidence>
<dbReference type="InterPro" id="IPR036259">
    <property type="entry name" value="MFS_trans_sf"/>
</dbReference>
<evidence type="ECO:0000256" key="5">
    <source>
        <dbReference type="ARBA" id="ARBA00022741"/>
    </source>
</evidence>
<comment type="caution">
    <text evidence="11">The sequence shown here is derived from an EMBL/GenBank/DDBJ whole genome shotgun (WGS) entry which is preliminary data.</text>
</comment>
<accession>A0A4D9CVD7</accession>
<feature type="transmembrane region" description="Helical" evidence="9">
    <location>
        <begin position="293"/>
        <end position="315"/>
    </location>
</feature>
<feature type="transmembrane region" description="Helical" evidence="9">
    <location>
        <begin position="170"/>
        <end position="190"/>
    </location>
</feature>
<keyword evidence="3 9" id="KW-0813">Transport</keyword>
<feature type="region of interest" description="Disordered" evidence="10">
    <location>
        <begin position="514"/>
        <end position="534"/>
    </location>
</feature>
<dbReference type="GO" id="GO:0005524">
    <property type="term" value="F:ATP binding"/>
    <property type="evidence" value="ECO:0007669"/>
    <property type="project" value="UniProtKB-KW"/>
</dbReference>
<dbReference type="EMBL" id="SDOX01000049">
    <property type="protein sequence ID" value="TFJ83261.1"/>
    <property type="molecule type" value="Genomic_DNA"/>
</dbReference>
<dbReference type="AlphaFoldDB" id="A0A4D9CVD7"/>
<evidence type="ECO:0000256" key="7">
    <source>
        <dbReference type="ARBA" id="ARBA00022989"/>
    </source>
</evidence>